<gene>
    <name evidence="2" type="ORF">ECRASSUSDP1_LOCUS15787</name>
</gene>
<feature type="region of interest" description="Disordered" evidence="1">
    <location>
        <begin position="85"/>
        <end position="108"/>
    </location>
</feature>
<protein>
    <submittedName>
        <fullName evidence="2">Uncharacterized protein</fullName>
    </submittedName>
</protein>
<proteinExistence type="predicted"/>
<sequence length="359" mass="41164">MGVVASALNLCTDQGKSPRDCSYEWHIEKSTVFKEKNLISYEGDSLDNKEELSKSQIIILQISESEKQTSPDKIEKCNLSDSEEYAPENVQSEDIQQQTKQNEEQKNQPNIPTLAHLASQESLLQNSLTSFFLTLHSPIHDSRYSCTLLLPTTDNFTVNLSCHEAKLFMRSMKSLVLPELKSIRVENWGRDKRSVEEGFWGKSFPRKCCSFILTTNSLCKIDRSMKQILAVSWKVSVKLYLYQFRIKQKHFMKILVAARNMLELCIHYCVVEMESSPNFGKALNGSNIRLLMLWESRIIGPKGIEDSLDGFENLIDGLSKSEDFKRKLEYLYVSSQSSKKHLDRILKSYGLGKVKLHTI</sequence>
<organism evidence="2 3">
    <name type="scientific">Euplotes crassus</name>
    <dbReference type="NCBI Taxonomy" id="5936"/>
    <lineage>
        <taxon>Eukaryota</taxon>
        <taxon>Sar</taxon>
        <taxon>Alveolata</taxon>
        <taxon>Ciliophora</taxon>
        <taxon>Intramacronucleata</taxon>
        <taxon>Spirotrichea</taxon>
        <taxon>Hypotrichia</taxon>
        <taxon>Euplotida</taxon>
        <taxon>Euplotidae</taxon>
        <taxon>Moneuplotes</taxon>
    </lineage>
</organism>
<evidence type="ECO:0000256" key="1">
    <source>
        <dbReference type="SAM" id="MobiDB-lite"/>
    </source>
</evidence>
<reference evidence="2" key="1">
    <citation type="submission" date="2023-07" db="EMBL/GenBank/DDBJ databases">
        <authorList>
            <consortium name="AG Swart"/>
            <person name="Singh M."/>
            <person name="Singh A."/>
            <person name="Seah K."/>
            <person name="Emmerich C."/>
        </authorList>
    </citation>
    <scope>NUCLEOTIDE SEQUENCE</scope>
    <source>
        <strain evidence="2">DP1</strain>
    </source>
</reference>
<accession>A0AAD2CY91</accession>
<dbReference type="Proteomes" id="UP001295684">
    <property type="component" value="Unassembled WGS sequence"/>
</dbReference>
<dbReference type="EMBL" id="CAMPGE010015835">
    <property type="protein sequence ID" value="CAI2374434.1"/>
    <property type="molecule type" value="Genomic_DNA"/>
</dbReference>
<comment type="caution">
    <text evidence="2">The sequence shown here is derived from an EMBL/GenBank/DDBJ whole genome shotgun (WGS) entry which is preliminary data.</text>
</comment>
<dbReference type="AlphaFoldDB" id="A0AAD2CY91"/>
<name>A0AAD2CY91_EUPCR</name>
<evidence type="ECO:0000313" key="2">
    <source>
        <dbReference type="EMBL" id="CAI2374434.1"/>
    </source>
</evidence>
<evidence type="ECO:0000313" key="3">
    <source>
        <dbReference type="Proteomes" id="UP001295684"/>
    </source>
</evidence>
<keyword evidence="3" id="KW-1185">Reference proteome</keyword>